<dbReference type="EMBL" id="SAWY01000005">
    <property type="protein sequence ID" value="TPH18082.1"/>
    <property type="molecule type" value="Genomic_DNA"/>
</dbReference>
<protein>
    <recommendedName>
        <fullName evidence="3">Transposase</fullName>
    </recommendedName>
</protein>
<proteinExistence type="predicted"/>
<gene>
    <name evidence="1" type="ORF">EPA86_02915</name>
</gene>
<reference evidence="1 2" key="1">
    <citation type="submission" date="2019-01" db="EMBL/GenBank/DDBJ databases">
        <title>Litorilituus lipolytica sp. nov., isolated from intertidal sand of the Yellow Sea in China.</title>
        <authorList>
            <person name="Liu A."/>
        </authorList>
    </citation>
    <scope>NUCLEOTIDE SEQUENCE [LARGE SCALE GENOMIC DNA]</scope>
    <source>
        <strain evidence="1 2">RZ04</strain>
    </source>
</reference>
<dbReference type="AlphaFoldDB" id="A0A502L2H0"/>
<comment type="caution">
    <text evidence="1">The sequence shown here is derived from an EMBL/GenBank/DDBJ whole genome shotgun (WGS) entry which is preliminary data.</text>
</comment>
<dbReference type="GO" id="GO:0003676">
    <property type="term" value="F:nucleic acid binding"/>
    <property type="evidence" value="ECO:0007669"/>
    <property type="project" value="InterPro"/>
</dbReference>
<evidence type="ECO:0008006" key="3">
    <source>
        <dbReference type="Google" id="ProtNLM"/>
    </source>
</evidence>
<dbReference type="InterPro" id="IPR036397">
    <property type="entry name" value="RNaseH_sf"/>
</dbReference>
<accession>A0A502L2H0</accession>
<dbReference type="Gene3D" id="3.30.420.10">
    <property type="entry name" value="Ribonuclease H-like superfamily/Ribonuclease H"/>
    <property type="match status" value="1"/>
</dbReference>
<dbReference type="SUPFAM" id="SSF53098">
    <property type="entry name" value="Ribonuclease H-like"/>
    <property type="match status" value="1"/>
</dbReference>
<evidence type="ECO:0000313" key="2">
    <source>
        <dbReference type="Proteomes" id="UP000315303"/>
    </source>
</evidence>
<sequence length="627" mass="72403">MFSVNEVFSDVKQTIQLKVCHVAINLAKVAVVDLVRLEDKKPICKPQVFQFDEFAQYIKDNKLKRTIEMLPKWINFDDEKLIAIGKENWIKKRDKKLKIAGSLLNEETICEYLYGSGVGDQISDLLKSSTKWKKSSNYYRQLNRYITYGCINNALLPFSYENCGSNYFIPEESGEDNVKRGRKTMPAKLDGHPPQLVFSKSPGITNKAKKKIKKIVRAALRRNRKNITARARLMYRRDNECRFEDEKTPYGTNKRLVWDDESQCLSEGQFNYHFQKFITEEDKIKAAKGQIVFDKDHADRSGSTHEFLIGPTELYEIDATVMDIHVRYPYSDNERLAMGRPVLYVVVDVFSTCIVGIYIGFHGPDWIGAAEALVNAFMDKVSFAARYGLEIQPEDWPCFHLCYWINSDNGGEYSLGNISPLLKANLGLQEWTKTRSYMGVAKAVSERKFGVINDSFLHYQPGAVYEVRREEQDSSQNAVWDLDSLYQAVISEVIYYNHTAHREEHHDFKASKLHIGFSPQAIFDYFLEQEMAGGRPTTAEDEGRIRLACLPEAEASVTEQGVRFQGVFYTSPYAKKQKWYFRAKRFGVFNITIKWSRTSGDIIWFQTPGNEVIAFKIKPDKSRRYQR</sequence>
<organism evidence="1 2">
    <name type="scientific">Litorilituus lipolyticus</name>
    <dbReference type="NCBI Taxonomy" id="2491017"/>
    <lineage>
        <taxon>Bacteria</taxon>
        <taxon>Pseudomonadati</taxon>
        <taxon>Pseudomonadota</taxon>
        <taxon>Gammaproteobacteria</taxon>
        <taxon>Alteromonadales</taxon>
        <taxon>Colwelliaceae</taxon>
        <taxon>Litorilituus</taxon>
    </lineage>
</organism>
<dbReference type="RefSeq" id="WP_140601718.1">
    <property type="nucleotide sequence ID" value="NZ_SAWY01000005.1"/>
</dbReference>
<name>A0A502L2H0_9GAMM</name>
<keyword evidence="2" id="KW-1185">Reference proteome</keyword>
<dbReference type="InterPro" id="IPR012337">
    <property type="entry name" value="RNaseH-like_sf"/>
</dbReference>
<evidence type="ECO:0000313" key="1">
    <source>
        <dbReference type="EMBL" id="TPH18082.1"/>
    </source>
</evidence>
<dbReference type="Proteomes" id="UP000315303">
    <property type="component" value="Unassembled WGS sequence"/>
</dbReference>
<dbReference type="OrthoDB" id="501284at2"/>